<gene>
    <name evidence="2" type="ORF">IHE70_08370</name>
</gene>
<protein>
    <submittedName>
        <fullName evidence="2">Uncharacterized protein</fullName>
    </submittedName>
</protein>
<name>A0A927L1G5_9ACTN</name>
<reference evidence="2" key="1">
    <citation type="submission" date="2020-09" db="EMBL/GenBank/DDBJ databases">
        <title>Streptomyces canutascabiei sp. nov., which causes potato common scab and is distributed across the world.</title>
        <authorList>
            <person name="Nguyen H.P."/>
            <person name="Weisberg A.J."/>
            <person name="Chang J.H."/>
            <person name="Clarke C.R."/>
        </authorList>
    </citation>
    <scope>NUCLEOTIDE SEQUENCE</scope>
    <source>
        <strain evidence="2">ID-01-6.2a</strain>
    </source>
</reference>
<feature type="region of interest" description="Disordered" evidence="1">
    <location>
        <begin position="63"/>
        <end position="96"/>
    </location>
</feature>
<dbReference type="Proteomes" id="UP000661025">
    <property type="component" value="Unassembled WGS sequence"/>
</dbReference>
<evidence type="ECO:0000313" key="3">
    <source>
        <dbReference type="Proteomes" id="UP000661025"/>
    </source>
</evidence>
<sequence length="96" mass="10585">MVEVGEEADGEPAEDGVPDGVPDGCTELPYGLLPMMRFDTNDHPTHPAHSTAAMTVPAKTFPIRSSTERRCRCAPNNRASRSRRRRTDTDSSNWLS</sequence>
<organism evidence="2 3">
    <name type="scientific">Streptomyces caniscabiei</name>
    <dbReference type="NCBI Taxonomy" id="2746961"/>
    <lineage>
        <taxon>Bacteria</taxon>
        <taxon>Bacillati</taxon>
        <taxon>Actinomycetota</taxon>
        <taxon>Actinomycetes</taxon>
        <taxon>Kitasatosporales</taxon>
        <taxon>Streptomycetaceae</taxon>
        <taxon>Streptomyces</taxon>
    </lineage>
</organism>
<proteinExistence type="predicted"/>
<accession>A0A927L1G5</accession>
<dbReference type="EMBL" id="JACYXT010000003">
    <property type="protein sequence ID" value="MBD9723258.1"/>
    <property type="molecule type" value="Genomic_DNA"/>
</dbReference>
<feature type="region of interest" description="Disordered" evidence="1">
    <location>
        <begin position="1"/>
        <end position="28"/>
    </location>
</feature>
<feature type="compositionally biased region" description="Acidic residues" evidence="1">
    <location>
        <begin position="1"/>
        <end position="17"/>
    </location>
</feature>
<evidence type="ECO:0000256" key="1">
    <source>
        <dbReference type="SAM" id="MobiDB-lite"/>
    </source>
</evidence>
<comment type="caution">
    <text evidence="2">The sequence shown here is derived from an EMBL/GenBank/DDBJ whole genome shotgun (WGS) entry which is preliminary data.</text>
</comment>
<evidence type="ECO:0000313" key="2">
    <source>
        <dbReference type="EMBL" id="MBD9723258.1"/>
    </source>
</evidence>
<dbReference type="AlphaFoldDB" id="A0A927L1G5"/>